<comment type="caution">
    <text evidence="4">The sequence shown here is derived from an EMBL/GenBank/DDBJ whole genome shotgun (WGS) entry which is preliminary data.</text>
</comment>
<organism evidence="4 5">
    <name type="scientific">Meganyctiphanes norvegica</name>
    <name type="common">Northern krill</name>
    <name type="synonym">Thysanopoda norvegica</name>
    <dbReference type="NCBI Taxonomy" id="48144"/>
    <lineage>
        <taxon>Eukaryota</taxon>
        <taxon>Metazoa</taxon>
        <taxon>Ecdysozoa</taxon>
        <taxon>Arthropoda</taxon>
        <taxon>Crustacea</taxon>
        <taxon>Multicrustacea</taxon>
        <taxon>Malacostraca</taxon>
        <taxon>Eumalacostraca</taxon>
        <taxon>Eucarida</taxon>
        <taxon>Euphausiacea</taxon>
        <taxon>Euphausiidae</taxon>
        <taxon>Meganyctiphanes</taxon>
    </lineage>
</organism>
<evidence type="ECO:0000313" key="4">
    <source>
        <dbReference type="EMBL" id="CAL4173169.1"/>
    </source>
</evidence>
<keyword evidence="5" id="KW-1185">Reference proteome</keyword>
<dbReference type="InterPro" id="IPR019356">
    <property type="entry name" value="Menorin_dom"/>
</dbReference>
<gene>
    <name evidence="4" type="ORF">MNOR_LOCUS34364</name>
</gene>
<dbReference type="PANTHER" id="PTHR21184">
    <property type="entry name" value="MENORIN (DENDRITIC BRANCHING PROTEIN)"/>
    <property type="match status" value="1"/>
</dbReference>
<dbReference type="AlphaFoldDB" id="A0AAV2SCC6"/>
<comment type="similarity">
    <text evidence="1">Belongs to the menorin family.</text>
</comment>
<dbReference type="PANTHER" id="PTHR21184:SF6">
    <property type="entry name" value="CONSERVED PLASMA MEMBRANE PROTEIN"/>
    <property type="match status" value="1"/>
</dbReference>
<feature type="chain" id="PRO_5043741161" description="Menorin-like domain-containing protein" evidence="2">
    <location>
        <begin position="19"/>
        <end position="323"/>
    </location>
</feature>
<accession>A0AAV2SCC6</accession>
<evidence type="ECO:0000259" key="3">
    <source>
        <dbReference type="Pfam" id="PF10223"/>
    </source>
</evidence>
<dbReference type="GO" id="GO:0005615">
    <property type="term" value="C:extracellular space"/>
    <property type="evidence" value="ECO:0007669"/>
    <property type="project" value="TreeGrafter"/>
</dbReference>
<dbReference type="EMBL" id="CAXKWB010052636">
    <property type="protein sequence ID" value="CAL4173169.1"/>
    <property type="molecule type" value="Genomic_DNA"/>
</dbReference>
<evidence type="ECO:0000313" key="5">
    <source>
        <dbReference type="Proteomes" id="UP001497623"/>
    </source>
</evidence>
<name>A0AAV2SCC6_MEGNR</name>
<feature type="domain" description="Menorin-like" evidence="3">
    <location>
        <begin position="80"/>
        <end position="281"/>
    </location>
</feature>
<keyword evidence="2" id="KW-0732">Signal</keyword>
<evidence type="ECO:0000256" key="1">
    <source>
        <dbReference type="ARBA" id="ARBA00044953"/>
    </source>
</evidence>
<dbReference type="Pfam" id="PF10223">
    <property type="entry name" value="Menorin_N"/>
    <property type="match status" value="1"/>
</dbReference>
<feature type="signal peptide" evidence="2">
    <location>
        <begin position="1"/>
        <end position="18"/>
    </location>
</feature>
<sequence>MTVFKHLLISIVLCVAYTAHNAGSLVQMIRIHLKISERLEVTSQWGLCLLCSCAKLVNQYIPIENLPDAAGSHPKDQLPTEAVIPIMVHPPILISDISLKHWLKRVILANQKGKKNGAKLDFKNLDILEESLQILKNNSKEINFPLWLNADILQGPGSNKQPIDANAFLHLCSEYFPSATLSVGWTTQYIPDGAYTQEMVEDMNQVLEDNQIKQSVTFPIRAAFVNNSLETLEWLLDNTHGLSSTITVWSSASDSVNISALLMLRDRVGHDVVYYDLPEDQQNEFDNMKNTGNLTSSAGCQIYFSYLCLSIIFKYIITDIYAK</sequence>
<dbReference type="Proteomes" id="UP001497623">
    <property type="component" value="Unassembled WGS sequence"/>
</dbReference>
<feature type="non-terminal residue" evidence="4">
    <location>
        <position position="323"/>
    </location>
</feature>
<proteinExistence type="inferred from homology"/>
<protein>
    <recommendedName>
        <fullName evidence="3">Menorin-like domain-containing protein</fullName>
    </recommendedName>
</protein>
<evidence type="ECO:0000256" key="2">
    <source>
        <dbReference type="SAM" id="SignalP"/>
    </source>
</evidence>
<reference evidence="4 5" key="1">
    <citation type="submission" date="2024-05" db="EMBL/GenBank/DDBJ databases">
        <authorList>
            <person name="Wallberg A."/>
        </authorList>
    </citation>
    <scope>NUCLEOTIDE SEQUENCE [LARGE SCALE GENOMIC DNA]</scope>
</reference>